<feature type="non-terminal residue" evidence="2">
    <location>
        <position position="1"/>
    </location>
</feature>
<proteinExistence type="predicted"/>
<dbReference type="Proteomes" id="UP000708208">
    <property type="component" value="Unassembled WGS sequence"/>
</dbReference>
<name>A0A8J2KSA4_9HEXA</name>
<organism evidence="2 3">
    <name type="scientific">Allacma fusca</name>
    <dbReference type="NCBI Taxonomy" id="39272"/>
    <lineage>
        <taxon>Eukaryota</taxon>
        <taxon>Metazoa</taxon>
        <taxon>Ecdysozoa</taxon>
        <taxon>Arthropoda</taxon>
        <taxon>Hexapoda</taxon>
        <taxon>Collembola</taxon>
        <taxon>Symphypleona</taxon>
        <taxon>Sminthuridae</taxon>
        <taxon>Allacma</taxon>
    </lineage>
</organism>
<keyword evidence="1" id="KW-0812">Transmembrane</keyword>
<dbReference type="EMBL" id="CAJVCH010208603">
    <property type="protein sequence ID" value="CAG7731245.1"/>
    <property type="molecule type" value="Genomic_DNA"/>
</dbReference>
<protein>
    <submittedName>
        <fullName evidence="2">Uncharacterized protein</fullName>
    </submittedName>
</protein>
<evidence type="ECO:0000256" key="1">
    <source>
        <dbReference type="SAM" id="Phobius"/>
    </source>
</evidence>
<accession>A0A8J2KSA4</accession>
<keyword evidence="1" id="KW-0472">Membrane</keyword>
<gene>
    <name evidence="2" type="ORF">AFUS01_LOCUS19850</name>
</gene>
<reference evidence="2" key="1">
    <citation type="submission" date="2021-06" db="EMBL/GenBank/DDBJ databases">
        <authorList>
            <person name="Hodson N. C."/>
            <person name="Mongue J. A."/>
            <person name="Jaron S. K."/>
        </authorList>
    </citation>
    <scope>NUCLEOTIDE SEQUENCE</scope>
</reference>
<dbReference type="AlphaFoldDB" id="A0A8J2KSA4"/>
<keyword evidence="3" id="KW-1185">Reference proteome</keyword>
<evidence type="ECO:0000313" key="3">
    <source>
        <dbReference type="Proteomes" id="UP000708208"/>
    </source>
</evidence>
<comment type="caution">
    <text evidence="2">The sequence shown here is derived from an EMBL/GenBank/DDBJ whole genome shotgun (WGS) entry which is preliminary data.</text>
</comment>
<evidence type="ECO:0000313" key="2">
    <source>
        <dbReference type="EMBL" id="CAG7731245.1"/>
    </source>
</evidence>
<sequence>FKKLRIILSLLSASHLVFDPIIRIMKGGFTTVMVGSFLLTILSNIANSTHSSKLCDSSLDCHTGLLCSPDRLLCVCTSACFDCGQLKRMSRSNCTAKSSDCGSCLPGTNRFVPSWEGVHCEDSVATERLRGSHSTSPWNIIFATVAITAALSVCAYWYVLALVSVTYVA</sequence>
<keyword evidence="1" id="KW-1133">Transmembrane helix</keyword>
<feature type="transmembrane region" description="Helical" evidence="1">
    <location>
        <begin position="28"/>
        <end position="46"/>
    </location>
</feature>
<dbReference type="OrthoDB" id="9940478at2759"/>
<feature type="transmembrane region" description="Helical" evidence="1">
    <location>
        <begin position="138"/>
        <end position="159"/>
    </location>
</feature>